<reference evidence="2 3" key="1">
    <citation type="journal article" date="2018" name="New Phytol.">
        <title>Phylogenomics of Endogonaceae and evolution of mycorrhizas within Mucoromycota.</title>
        <authorList>
            <person name="Chang Y."/>
            <person name="Desiro A."/>
            <person name="Na H."/>
            <person name="Sandor L."/>
            <person name="Lipzen A."/>
            <person name="Clum A."/>
            <person name="Barry K."/>
            <person name="Grigoriev I.V."/>
            <person name="Martin F.M."/>
            <person name="Stajich J.E."/>
            <person name="Smith M.E."/>
            <person name="Bonito G."/>
            <person name="Spatafora J.W."/>
        </authorList>
    </citation>
    <scope>NUCLEOTIDE SEQUENCE [LARGE SCALE GENOMIC DNA]</scope>
    <source>
        <strain evidence="2 3">AD002</strain>
    </source>
</reference>
<proteinExistence type="predicted"/>
<feature type="region of interest" description="Disordered" evidence="1">
    <location>
        <begin position="195"/>
        <end position="277"/>
    </location>
</feature>
<evidence type="ECO:0000256" key="1">
    <source>
        <dbReference type="SAM" id="MobiDB-lite"/>
    </source>
</evidence>
<dbReference type="EMBL" id="RBNJ01004985">
    <property type="protein sequence ID" value="RUS29580.1"/>
    <property type="molecule type" value="Genomic_DNA"/>
</dbReference>
<dbReference type="SUPFAM" id="SSF117289">
    <property type="entry name" value="Nucleoporin domain"/>
    <property type="match status" value="1"/>
</dbReference>
<organism evidence="2 3">
    <name type="scientific">Jimgerdemannia flammicorona</name>
    <dbReference type="NCBI Taxonomy" id="994334"/>
    <lineage>
        <taxon>Eukaryota</taxon>
        <taxon>Fungi</taxon>
        <taxon>Fungi incertae sedis</taxon>
        <taxon>Mucoromycota</taxon>
        <taxon>Mucoromycotina</taxon>
        <taxon>Endogonomycetes</taxon>
        <taxon>Endogonales</taxon>
        <taxon>Endogonaceae</taxon>
        <taxon>Jimgerdemannia</taxon>
    </lineage>
</organism>
<feature type="compositionally biased region" description="Polar residues" evidence="1">
    <location>
        <begin position="218"/>
        <end position="227"/>
    </location>
</feature>
<name>A0A433QID0_9FUNG</name>
<dbReference type="InterPro" id="IPR001680">
    <property type="entry name" value="WD40_rpt"/>
</dbReference>
<keyword evidence="3" id="KW-1185">Reference proteome</keyword>
<dbReference type="InterPro" id="IPR015943">
    <property type="entry name" value="WD40/YVTN_repeat-like_dom_sf"/>
</dbReference>
<accession>A0A433QID0</accession>
<dbReference type="Gene3D" id="2.130.10.10">
    <property type="entry name" value="YVTN repeat-like/Quinoprotein amine dehydrogenase"/>
    <property type="match status" value="1"/>
</dbReference>
<sequence>MSLPVTVYDHSTGRLVPGGIWAGDEVGRRGGSVCSIAWHPTIPVFALGLSDGRVLLHTSQLFVADDIPPALRDEFEELIEEGDDDEWSGMWTRRAPLACVESRGSMKGGGRIREATCVEFSRDGTLLATGYVDGIITVSSIRIHKRDKYVTRADEMQIMRVWESSIDFGAVMSLCWDAKCRFLAAGSEDDAVTIFYNPTTPPSPPSPTSSSPPAQRSPLATTGNRMTKSPKMAKRKSAEDDGKKRNKKVKGAVGAAGEQKDTLGRAVWRVGEREGEG</sequence>
<dbReference type="AlphaFoldDB" id="A0A433QID0"/>
<evidence type="ECO:0000313" key="2">
    <source>
        <dbReference type="EMBL" id="RUS29580.1"/>
    </source>
</evidence>
<dbReference type="SMART" id="SM00320">
    <property type="entry name" value="WD40"/>
    <property type="match status" value="3"/>
</dbReference>
<evidence type="ECO:0008006" key="4">
    <source>
        <dbReference type="Google" id="ProtNLM"/>
    </source>
</evidence>
<gene>
    <name evidence="2" type="ORF">BC938DRAFT_480483</name>
</gene>
<protein>
    <recommendedName>
        <fullName evidence="4">WD40-repeat-containing domain protein</fullName>
    </recommendedName>
</protein>
<comment type="caution">
    <text evidence="2">The sequence shown here is derived from an EMBL/GenBank/DDBJ whole genome shotgun (WGS) entry which is preliminary data.</text>
</comment>
<evidence type="ECO:0000313" key="3">
    <source>
        <dbReference type="Proteomes" id="UP000274822"/>
    </source>
</evidence>
<dbReference type="Pfam" id="PF00400">
    <property type="entry name" value="WD40"/>
    <property type="match status" value="2"/>
</dbReference>
<dbReference type="Proteomes" id="UP000274822">
    <property type="component" value="Unassembled WGS sequence"/>
</dbReference>